<evidence type="ECO:0000313" key="2">
    <source>
        <dbReference type="EMBL" id="GGG47579.1"/>
    </source>
</evidence>
<accession>A0A917LPI2</accession>
<keyword evidence="1" id="KW-0812">Transmembrane</keyword>
<comment type="caution">
    <text evidence="2">The sequence shown here is derived from an EMBL/GenBank/DDBJ whole genome shotgun (WGS) entry which is preliminary data.</text>
</comment>
<evidence type="ECO:0008006" key="4">
    <source>
        <dbReference type="Google" id="ProtNLM"/>
    </source>
</evidence>
<dbReference type="AlphaFoldDB" id="A0A917LPI2"/>
<gene>
    <name evidence="2" type="ORF">GCM10010976_18730</name>
</gene>
<evidence type="ECO:0000256" key="1">
    <source>
        <dbReference type="SAM" id="Phobius"/>
    </source>
</evidence>
<sequence length="406" mass="46851">MLLGSVTFAQTSLVTGTIDPVQEDGLYRIQMPQEMRSYATSDLRDIRIWADKGKQVPYFIQPTTDYINTRVSDFKEFSIVSSTRIADSSATYIFKNPYDTLEKAVFLIANYQGNKSYKLEGSNNQKQWFGIVNSGQLNQLSHSTETSVYKSIHFPLCRYQYLKVVFDDRKSLPINLLKIGMATTESVAVVPIIKEQIPVKSIEFLEKDKRTQIHIRFNRPQLIDQIRMQITSPELYSRNASFYTIKEREVKRSMESYRQNVASFSIRSDKDLVFNVPRSIEKEVYLEIDNKDNPKLQIKKLQFLQEAVYLVASLKSLETYKVTAGNDTLTFPDYDIFDVTNTTKSILPIAKISSVVYEQEAETTKESSSIWQQPWFMWCCIGIASLMILYVAFNLLKDLNKNKIDS</sequence>
<reference evidence="2" key="2">
    <citation type="submission" date="2020-09" db="EMBL/GenBank/DDBJ databases">
        <authorList>
            <person name="Sun Q."/>
            <person name="Zhou Y."/>
        </authorList>
    </citation>
    <scope>NUCLEOTIDE SEQUENCE</scope>
    <source>
        <strain evidence="2">CGMCC 1.12751</strain>
    </source>
</reference>
<dbReference type="EMBL" id="BMFQ01000002">
    <property type="protein sequence ID" value="GGG47579.1"/>
    <property type="molecule type" value="Genomic_DNA"/>
</dbReference>
<evidence type="ECO:0000313" key="3">
    <source>
        <dbReference type="Proteomes" id="UP000625976"/>
    </source>
</evidence>
<proteinExistence type="predicted"/>
<keyword evidence="3" id="KW-1185">Reference proteome</keyword>
<keyword evidence="1" id="KW-0472">Membrane</keyword>
<dbReference type="Proteomes" id="UP000625976">
    <property type="component" value="Unassembled WGS sequence"/>
</dbReference>
<feature type="transmembrane region" description="Helical" evidence="1">
    <location>
        <begin position="375"/>
        <end position="396"/>
    </location>
</feature>
<reference evidence="2" key="1">
    <citation type="journal article" date="2014" name="Int. J. Syst. Evol. Microbiol.">
        <title>Complete genome sequence of Corynebacterium casei LMG S-19264T (=DSM 44701T), isolated from a smear-ripened cheese.</title>
        <authorList>
            <consortium name="US DOE Joint Genome Institute (JGI-PGF)"/>
            <person name="Walter F."/>
            <person name="Albersmeier A."/>
            <person name="Kalinowski J."/>
            <person name="Ruckert C."/>
        </authorList>
    </citation>
    <scope>NUCLEOTIDE SEQUENCE</scope>
    <source>
        <strain evidence="2">CGMCC 1.12751</strain>
    </source>
</reference>
<organism evidence="2 3">
    <name type="scientific">Bizionia arctica</name>
    <dbReference type="NCBI Taxonomy" id="1495645"/>
    <lineage>
        <taxon>Bacteria</taxon>
        <taxon>Pseudomonadati</taxon>
        <taxon>Bacteroidota</taxon>
        <taxon>Flavobacteriia</taxon>
        <taxon>Flavobacteriales</taxon>
        <taxon>Flavobacteriaceae</taxon>
        <taxon>Bizionia</taxon>
    </lineage>
</organism>
<protein>
    <recommendedName>
        <fullName evidence="4">DUF3999 family protein</fullName>
    </recommendedName>
</protein>
<name>A0A917LPI2_9FLAO</name>
<keyword evidence="1" id="KW-1133">Transmembrane helix</keyword>